<dbReference type="Proteomes" id="UP001220530">
    <property type="component" value="Chromosome"/>
</dbReference>
<accession>A0ABY7YQR0</accession>
<proteinExistence type="predicted"/>
<dbReference type="RefSeq" id="WP_282220055.1">
    <property type="nucleotide sequence ID" value="NZ_CP118246.1"/>
</dbReference>
<evidence type="ECO:0000313" key="2">
    <source>
        <dbReference type="Proteomes" id="UP001220530"/>
    </source>
</evidence>
<evidence type="ECO:0000313" key="1">
    <source>
        <dbReference type="EMBL" id="WDR03665.1"/>
    </source>
</evidence>
<name>A0ABY7YQR0_9HYPH</name>
<protein>
    <submittedName>
        <fullName evidence="1">Uncharacterized protein</fullName>
    </submittedName>
</protein>
<sequence>MSKPLAITKRQAKTLLQAAQEQGGIVEVETSIGIIRLIPKDKSSDDESVDKEPKGYF</sequence>
<reference evidence="1 2" key="1">
    <citation type="submission" date="2023-02" db="EMBL/GenBank/DDBJ databases">
        <title>Devosia algicola sp. nov., isolated from the phycosphere of marine algae.</title>
        <authorList>
            <person name="Kim J.M."/>
            <person name="Lee J.K."/>
            <person name="Choi B.J."/>
            <person name="Bayburt H."/>
            <person name="Jeon C.O."/>
        </authorList>
    </citation>
    <scope>NUCLEOTIDE SEQUENCE [LARGE SCALE GENOMIC DNA]</scope>
    <source>
        <strain evidence="1 2">G20-9</strain>
    </source>
</reference>
<gene>
    <name evidence="1" type="ORF">PSQ19_06230</name>
</gene>
<keyword evidence="2" id="KW-1185">Reference proteome</keyword>
<organism evidence="1 2">
    <name type="scientific">Devosia algicola</name>
    <dbReference type="NCBI Taxonomy" id="3026418"/>
    <lineage>
        <taxon>Bacteria</taxon>
        <taxon>Pseudomonadati</taxon>
        <taxon>Pseudomonadota</taxon>
        <taxon>Alphaproteobacteria</taxon>
        <taxon>Hyphomicrobiales</taxon>
        <taxon>Devosiaceae</taxon>
        <taxon>Devosia</taxon>
    </lineage>
</organism>
<dbReference type="EMBL" id="CP118246">
    <property type="protein sequence ID" value="WDR03665.1"/>
    <property type="molecule type" value="Genomic_DNA"/>
</dbReference>